<dbReference type="InterPro" id="IPR036196">
    <property type="entry name" value="Ptyr_pPase_sf"/>
</dbReference>
<dbReference type="Pfam" id="PF01451">
    <property type="entry name" value="LMWPc"/>
    <property type="match status" value="1"/>
</dbReference>
<accession>A0A1A6HFI7</accession>
<comment type="caution">
    <text evidence="7">The sequence shown here is derived from an EMBL/GenBank/DDBJ whole genome shotgun (WGS) entry which is preliminary data.</text>
</comment>
<dbReference type="GO" id="GO:0004725">
    <property type="term" value="F:protein tyrosine phosphatase activity"/>
    <property type="evidence" value="ECO:0007669"/>
    <property type="project" value="InterPro"/>
</dbReference>
<dbReference type="EMBL" id="LZPO01034923">
    <property type="protein sequence ID" value="OBS76392.1"/>
    <property type="molecule type" value="Genomic_DNA"/>
</dbReference>
<feature type="active site" description="Proton donor" evidence="4">
    <location>
        <position position="338"/>
    </location>
</feature>
<feature type="domain" description="Phosphotyrosine protein phosphatase I" evidence="6">
    <location>
        <begin position="266"/>
        <end position="343"/>
    </location>
</feature>
<dbReference type="PANTHER" id="PTHR11717:SF7">
    <property type="entry name" value="LOW MOLECULAR WEIGHT PHOSPHOTYROSINE PROTEIN PHOSPHATASE"/>
    <property type="match status" value="1"/>
</dbReference>
<evidence type="ECO:0000256" key="4">
    <source>
        <dbReference type="PIRSR" id="PIRSR617867-1"/>
    </source>
</evidence>
<proteinExistence type="inferred from homology"/>
<dbReference type="InterPro" id="IPR050438">
    <property type="entry name" value="LMW_PTPase"/>
</dbReference>
<dbReference type="PRINTS" id="PR00719">
    <property type="entry name" value="LMWPTPASE"/>
</dbReference>
<comment type="similarity">
    <text evidence="1">Belongs to the low molecular weight phosphotyrosine protein phosphatase family.</text>
</comment>
<reference evidence="7 8" key="1">
    <citation type="submission" date="2016-06" db="EMBL/GenBank/DDBJ databases">
        <title>The Draft Genome Sequence and Annotation of the Desert Woodrat Neotoma lepida.</title>
        <authorList>
            <person name="Campbell M."/>
            <person name="Oakeson K.F."/>
            <person name="Yandell M."/>
            <person name="Halpert J.R."/>
            <person name="Dearing D."/>
        </authorList>
    </citation>
    <scope>NUCLEOTIDE SEQUENCE [LARGE SCALE GENOMIC DNA]</scope>
    <source>
        <strain evidence="7">417</strain>
        <tissue evidence="7">Liver</tissue>
    </source>
</reference>
<evidence type="ECO:0000313" key="8">
    <source>
        <dbReference type="Proteomes" id="UP000092124"/>
    </source>
</evidence>
<dbReference type="InterPro" id="IPR017867">
    <property type="entry name" value="Tyr_phospatase_low_mol_wt"/>
</dbReference>
<dbReference type="SUPFAM" id="SSF52788">
    <property type="entry name" value="Phosphotyrosine protein phosphatases I"/>
    <property type="match status" value="1"/>
</dbReference>
<gene>
    <name evidence="7" type="ORF">A6R68_17156</name>
</gene>
<dbReference type="STRING" id="56216.A0A1A6HFI7"/>
<feature type="region of interest" description="Disordered" evidence="5">
    <location>
        <begin position="83"/>
        <end position="108"/>
    </location>
</feature>
<evidence type="ECO:0000256" key="1">
    <source>
        <dbReference type="ARBA" id="ARBA00011063"/>
    </source>
</evidence>
<dbReference type="PANTHER" id="PTHR11717">
    <property type="entry name" value="LOW MOLECULAR WEIGHT PROTEIN TYROSINE PHOSPHATASE"/>
    <property type="match status" value="1"/>
</dbReference>
<keyword evidence="3" id="KW-0904">Protein phosphatase</keyword>
<dbReference type="Proteomes" id="UP000092124">
    <property type="component" value="Unassembled WGS sequence"/>
</dbReference>
<evidence type="ECO:0000313" key="7">
    <source>
        <dbReference type="EMBL" id="OBS76392.1"/>
    </source>
</evidence>
<organism evidence="7 8">
    <name type="scientific">Neotoma lepida</name>
    <name type="common">Desert woodrat</name>
    <dbReference type="NCBI Taxonomy" id="56216"/>
    <lineage>
        <taxon>Eukaryota</taxon>
        <taxon>Metazoa</taxon>
        <taxon>Chordata</taxon>
        <taxon>Craniata</taxon>
        <taxon>Vertebrata</taxon>
        <taxon>Euteleostomi</taxon>
        <taxon>Mammalia</taxon>
        <taxon>Eutheria</taxon>
        <taxon>Euarchontoglires</taxon>
        <taxon>Glires</taxon>
        <taxon>Rodentia</taxon>
        <taxon>Myomorpha</taxon>
        <taxon>Muroidea</taxon>
        <taxon>Cricetidae</taxon>
        <taxon>Neotominae</taxon>
        <taxon>Neotoma</taxon>
    </lineage>
</organism>
<sequence length="344" mass="37554">MAVFHDELQAFRAVWLCNLKFEKDMDDLTVNPGAGILALVDVSHSRAGKDFNGATTKPGLSQKEKVNGSSFSLPVCVQLAEHQEARATSSDPQSAVPPSKSVGSGAAKGLPSEIQFPVQHPSLQLLGRRVLKEQHLGQSSFTFTKVLNELDKIPGGMSYLSSAILLRRGSSHPGWHSQWASMKTSTSPVALVAPSIRAPMVPSLLLLLSNFTGAGAEKQKRRDLATDLQTTVAADSTVMSFERAERGSFQKIVTDGNASDNWRTDNAATSAYEAGTPLITEDKAIMREDFATSDYYILCMDENNPRHLNRKSNQVKTWRTNIELLGSPEPQKQLIIEDPYNGND</sequence>
<dbReference type="InterPro" id="IPR023485">
    <property type="entry name" value="Ptyr_pPase"/>
</dbReference>
<protein>
    <recommendedName>
        <fullName evidence="6">Phosphotyrosine protein phosphatase I domain-containing protein</fullName>
    </recommendedName>
</protein>
<evidence type="ECO:0000256" key="3">
    <source>
        <dbReference type="ARBA" id="ARBA00022912"/>
    </source>
</evidence>
<dbReference type="OrthoDB" id="3388at2759"/>
<evidence type="ECO:0000259" key="6">
    <source>
        <dbReference type="Pfam" id="PF01451"/>
    </source>
</evidence>
<keyword evidence="2" id="KW-0378">Hydrolase</keyword>
<name>A0A1A6HFI7_NEOLE</name>
<keyword evidence="8" id="KW-1185">Reference proteome</keyword>
<evidence type="ECO:0000256" key="2">
    <source>
        <dbReference type="ARBA" id="ARBA00022801"/>
    </source>
</evidence>
<dbReference type="Gene3D" id="3.40.50.2300">
    <property type="match status" value="1"/>
</dbReference>
<evidence type="ECO:0000256" key="5">
    <source>
        <dbReference type="SAM" id="MobiDB-lite"/>
    </source>
</evidence>
<dbReference type="AlphaFoldDB" id="A0A1A6HFI7"/>